<dbReference type="KEGG" id="taz:TREAZ_2138"/>
<keyword evidence="3" id="KW-1185">Reference proteome</keyword>
<dbReference type="RefSeq" id="WP_015709911.1">
    <property type="nucleotide sequence ID" value="NC_015577.1"/>
</dbReference>
<dbReference type="HOGENOM" id="CLU_081868_1_0_12"/>
<name>F5Y9C3_LEAAZ</name>
<evidence type="ECO:0000313" key="3">
    <source>
        <dbReference type="Proteomes" id="UP000009222"/>
    </source>
</evidence>
<organism evidence="2 3">
    <name type="scientific">Leadbettera azotonutricia (strain ATCC BAA-888 / DSM 13862 / ZAS-9)</name>
    <name type="common">Treponema azotonutricium</name>
    <dbReference type="NCBI Taxonomy" id="545695"/>
    <lineage>
        <taxon>Bacteria</taxon>
        <taxon>Pseudomonadati</taxon>
        <taxon>Spirochaetota</taxon>
        <taxon>Spirochaetia</taxon>
        <taxon>Spirochaetales</taxon>
        <taxon>Breznakiellaceae</taxon>
        <taxon>Leadbettera</taxon>
    </lineage>
</organism>
<dbReference type="EMBL" id="CP001841">
    <property type="protein sequence ID" value="AEF80644.1"/>
    <property type="molecule type" value="Genomic_DNA"/>
</dbReference>
<dbReference type="InterPro" id="IPR046745">
    <property type="entry name" value="DUF6675"/>
</dbReference>
<protein>
    <submittedName>
        <fullName evidence="2">Uncharacterized protein</fullName>
    </submittedName>
</protein>
<keyword evidence="1" id="KW-0732">Signal</keyword>
<evidence type="ECO:0000256" key="1">
    <source>
        <dbReference type="SAM" id="SignalP"/>
    </source>
</evidence>
<reference evidence="2 3" key="2">
    <citation type="journal article" date="2011" name="ISME J.">
        <title>RNA-seq reveals cooperative metabolic interactions between two termite-gut spirochete species in co-culture.</title>
        <authorList>
            <person name="Rosenthal A.Z."/>
            <person name="Matson E.G."/>
            <person name="Eldar A."/>
            <person name="Leadbetter J.R."/>
        </authorList>
    </citation>
    <scope>NUCLEOTIDE SEQUENCE [LARGE SCALE GENOMIC DNA]</scope>
    <source>
        <strain evidence="3">ATCC BAA-888 / DSM 13862 / ZAS-9</strain>
    </source>
</reference>
<dbReference type="InParanoid" id="F5Y9C3"/>
<feature type="chain" id="PRO_5003329471" evidence="1">
    <location>
        <begin position="20"/>
        <end position="261"/>
    </location>
</feature>
<gene>
    <name evidence="2" type="ordered locus">TREAZ_2138</name>
</gene>
<dbReference type="AlphaFoldDB" id="F5Y9C3"/>
<dbReference type="OrthoDB" id="357887at2"/>
<proteinExistence type="predicted"/>
<reference evidence="3" key="1">
    <citation type="submission" date="2009-12" db="EMBL/GenBank/DDBJ databases">
        <title>Complete sequence of Treponema azotonutricium strain ZAS-9.</title>
        <authorList>
            <person name="Tetu S.G."/>
            <person name="Matson E."/>
            <person name="Ren Q."/>
            <person name="Seshadri R."/>
            <person name="Elbourne L."/>
            <person name="Hassan K.A."/>
            <person name="Durkin A."/>
            <person name="Radune D."/>
            <person name="Mohamoud Y."/>
            <person name="Shay R."/>
            <person name="Jin S."/>
            <person name="Zhang X."/>
            <person name="Lucey K."/>
            <person name="Ballor N.R."/>
            <person name="Ottesen E."/>
            <person name="Rosenthal R."/>
            <person name="Allen A."/>
            <person name="Leadbetter J.R."/>
            <person name="Paulsen I.T."/>
        </authorList>
    </citation>
    <scope>NUCLEOTIDE SEQUENCE [LARGE SCALE GENOMIC DNA]</scope>
    <source>
        <strain evidence="3">ATCC BAA-888 / DSM 13862 / ZAS-9</strain>
    </source>
</reference>
<dbReference type="Pfam" id="PF20380">
    <property type="entry name" value="DUF6675"/>
    <property type="match status" value="1"/>
</dbReference>
<dbReference type="Proteomes" id="UP000009222">
    <property type="component" value="Chromosome"/>
</dbReference>
<evidence type="ECO:0000313" key="2">
    <source>
        <dbReference type="EMBL" id="AEF80644.1"/>
    </source>
</evidence>
<feature type="signal peptide" evidence="1">
    <location>
        <begin position="1"/>
        <end position="19"/>
    </location>
</feature>
<sequence length="261" mass="28474">MKKLFLVLLTLSAAVSAFSIPLEELISPDKIRVLLAGERPTEIQFKDLSPHLIPNHSGLKQLLSRIQTELGPSVMVETLYLYKKPAGAGDWTRAEQADLYNQALALSTLAGLQYYSATRGSMRTFYETSTVIDSPSGKKPQGDPLYTVPPAELTIYARQKDLTFGENIYQYNYHVIPGAIVFIQQNLTSMTAGIIPAVGKNKLRSAVAVIDAGGYLLVYAASMAKAAALPGIRDRIGNSFSNRAEAILTWFSGQADKVFAQ</sequence>
<dbReference type="STRING" id="545695.TREAZ_2138"/>
<dbReference type="eggNOG" id="ENOG5034B4E">
    <property type="taxonomic scope" value="Bacteria"/>
</dbReference>
<accession>F5Y9C3</accession>